<dbReference type="RefSeq" id="WP_172425684.1">
    <property type="nucleotide sequence ID" value="NZ_CBDEQU010000028.1"/>
</dbReference>
<organism evidence="1 2">
    <name type="scientific">Rothia aeria</name>
    <dbReference type="NCBI Taxonomy" id="172042"/>
    <lineage>
        <taxon>Bacteria</taxon>
        <taxon>Bacillati</taxon>
        <taxon>Actinomycetota</taxon>
        <taxon>Actinomycetes</taxon>
        <taxon>Micrococcales</taxon>
        <taxon>Micrococcaceae</taxon>
        <taxon>Rothia</taxon>
    </lineage>
</organism>
<accession>A0A2Z5R1P6</accession>
<evidence type="ECO:0000313" key="1">
    <source>
        <dbReference type="EMBL" id="BAV88434.1"/>
    </source>
</evidence>
<keyword evidence="2" id="KW-1185">Reference proteome</keyword>
<reference evidence="1 2" key="1">
    <citation type="submission" date="2016-10" db="EMBL/GenBank/DDBJ databases">
        <title>Genome sequence of Rothia aeria strain JCM11412.</title>
        <authorList>
            <person name="Nambu T."/>
        </authorList>
    </citation>
    <scope>NUCLEOTIDE SEQUENCE [LARGE SCALE GENOMIC DNA]</scope>
    <source>
        <strain evidence="1 2">JCM 11412</strain>
    </source>
</reference>
<evidence type="ECO:0000313" key="2">
    <source>
        <dbReference type="Proteomes" id="UP000250241"/>
    </source>
</evidence>
<sequence>MPVDFRGGVITYDNLLWALEDPQIPAEELDLVEDLLQVSYGDGKYLLDVGWYSAGAG</sequence>
<dbReference type="EMBL" id="AP017895">
    <property type="protein sequence ID" value="BAV88434.1"/>
    <property type="molecule type" value="Genomic_DNA"/>
</dbReference>
<protein>
    <submittedName>
        <fullName evidence="1">Uncharacterized protein</fullName>
    </submittedName>
</protein>
<dbReference type="KEGG" id="raj:RA11412_2135"/>
<dbReference type="GeneID" id="93862781"/>
<dbReference type="Proteomes" id="UP000250241">
    <property type="component" value="Chromosome"/>
</dbReference>
<name>A0A2Z5R1P6_9MICC</name>
<dbReference type="AlphaFoldDB" id="A0A2Z5R1P6"/>
<proteinExistence type="predicted"/>
<gene>
    <name evidence="1" type="ORF">RA11412_2135</name>
</gene>